<proteinExistence type="predicted"/>
<evidence type="ECO:0000256" key="4">
    <source>
        <dbReference type="ARBA" id="ARBA00023125"/>
    </source>
</evidence>
<dbReference type="PANTHER" id="PTHR31072:SF224">
    <property type="entry name" value="TRANSCRIPTION FACTOR TCP1"/>
    <property type="match status" value="1"/>
</dbReference>
<keyword evidence="5" id="KW-0804">Transcription</keyword>
<evidence type="ECO:0000256" key="6">
    <source>
        <dbReference type="ARBA" id="ARBA00023242"/>
    </source>
</evidence>
<dbReference type="RefSeq" id="XP_060672239.1">
    <property type="nucleotide sequence ID" value="XM_060816256.1"/>
</dbReference>
<keyword evidence="3" id="KW-0805">Transcription regulation</keyword>
<protein>
    <submittedName>
        <fullName evidence="11 12">Transcription factor DICHOTOMA</fullName>
    </submittedName>
</protein>
<evidence type="ECO:0000259" key="8">
    <source>
        <dbReference type="PROSITE" id="PS51369"/>
    </source>
</evidence>
<dbReference type="InterPro" id="IPR017888">
    <property type="entry name" value="CYC/TB1_R_domain"/>
</dbReference>
<evidence type="ECO:0000256" key="7">
    <source>
        <dbReference type="SAM" id="MobiDB-lite"/>
    </source>
</evidence>
<reference evidence="11" key="1">
    <citation type="submission" date="2025-04" db="UniProtKB">
        <authorList>
            <consortium name="RefSeq"/>
        </authorList>
    </citation>
    <scope>IDENTIFICATION</scope>
    <source>
        <tissue evidence="11">In vitro plantlets</tissue>
        <tissue evidence="12">Seedling</tissue>
    </source>
</reference>
<dbReference type="GeneID" id="107416551"/>
<gene>
    <name evidence="11 12" type="primary">LOC107416551</name>
</gene>
<name>A0A6P3ZKE3_ZIZJJ</name>
<feature type="domain" description="R" evidence="9">
    <location>
        <begin position="278"/>
        <end position="295"/>
    </location>
</feature>
<organism evidence="10 11">
    <name type="scientific">Ziziphus jujuba</name>
    <name type="common">Chinese jujube</name>
    <name type="synonym">Ziziphus sativa</name>
    <dbReference type="NCBI Taxonomy" id="326968"/>
    <lineage>
        <taxon>Eukaryota</taxon>
        <taxon>Viridiplantae</taxon>
        <taxon>Streptophyta</taxon>
        <taxon>Embryophyta</taxon>
        <taxon>Tracheophyta</taxon>
        <taxon>Spermatophyta</taxon>
        <taxon>Magnoliopsida</taxon>
        <taxon>eudicotyledons</taxon>
        <taxon>Gunneridae</taxon>
        <taxon>Pentapetalae</taxon>
        <taxon>rosids</taxon>
        <taxon>fabids</taxon>
        <taxon>Rosales</taxon>
        <taxon>Rhamnaceae</taxon>
        <taxon>Paliureae</taxon>
        <taxon>Ziziphus</taxon>
    </lineage>
</organism>
<dbReference type="GO" id="GO:0005634">
    <property type="term" value="C:nucleus"/>
    <property type="evidence" value="ECO:0007669"/>
    <property type="project" value="UniProtKB-SubCell"/>
</dbReference>
<dbReference type="InterPro" id="IPR005333">
    <property type="entry name" value="Transcription_factor_TCP"/>
</dbReference>
<feature type="compositionally biased region" description="Low complexity" evidence="7">
    <location>
        <begin position="396"/>
        <end position="409"/>
    </location>
</feature>
<dbReference type="AlphaFoldDB" id="A0A6P3ZKE3"/>
<evidence type="ECO:0000256" key="1">
    <source>
        <dbReference type="ARBA" id="ARBA00004123"/>
    </source>
</evidence>
<dbReference type="Pfam" id="PF03634">
    <property type="entry name" value="TCP"/>
    <property type="match status" value="1"/>
</dbReference>
<feature type="compositionally biased region" description="Polar residues" evidence="7">
    <location>
        <begin position="386"/>
        <end position="395"/>
    </location>
</feature>
<keyword evidence="4" id="KW-0238">DNA-binding</keyword>
<evidence type="ECO:0000256" key="5">
    <source>
        <dbReference type="ARBA" id="ARBA00023163"/>
    </source>
</evidence>
<dbReference type="InterPro" id="IPR017887">
    <property type="entry name" value="TF_TCP_subgr"/>
</dbReference>
<dbReference type="PANTHER" id="PTHR31072">
    <property type="entry name" value="TRANSCRIPTION FACTOR TCP4-RELATED"/>
    <property type="match status" value="1"/>
</dbReference>
<accession>A0A6P3ZKE3</accession>
<evidence type="ECO:0000313" key="11">
    <source>
        <dbReference type="RefSeq" id="XP_015880546.1"/>
    </source>
</evidence>
<evidence type="ECO:0000313" key="12">
    <source>
        <dbReference type="RefSeq" id="XP_060672239.1"/>
    </source>
</evidence>
<dbReference type="GO" id="GO:2000032">
    <property type="term" value="P:regulation of secondary shoot formation"/>
    <property type="evidence" value="ECO:0007669"/>
    <property type="project" value="TreeGrafter"/>
</dbReference>
<dbReference type="RefSeq" id="XP_015880546.1">
    <property type="nucleotide sequence ID" value="XM_016025060.2"/>
</dbReference>
<dbReference type="GO" id="GO:0003700">
    <property type="term" value="F:DNA-binding transcription factor activity"/>
    <property type="evidence" value="ECO:0007669"/>
    <property type="project" value="InterPro"/>
</dbReference>
<keyword evidence="10" id="KW-1185">Reference proteome</keyword>
<dbReference type="PROSITE" id="PS51370">
    <property type="entry name" value="R"/>
    <property type="match status" value="1"/>
</dbReference>
<feature type="region of interest" description="Disordered" evidence="7">
    <location>
        <begin position="372"/>
        <end position="411"/>
    </location>
</feature>
<dbReference type="PROSITE" id="PS51369">
    <property type="entry name" value="TCP"/>
    <property type="match status" value="1"/>
</dbReference>
<evidence type="ECO:0000256" key="2">
    <source>
        <dbReference type="ARBA" id="ARBA00022473"/>
    </source>
</evidence>
<evidence type="ECO:0000256" key="3">
    <source>
        <dbReference type="ARBA" id="ARBA00023015"/>
    </source>
</evidence>
<feature type="region of interest" description="Disordered" evidence="7">
    <location>
        <begin position="206"/>
        <end position="238"/>
    </location>
</feature>
<feature type="compositionally biased region" description="Acidic residues" evidence="7">
    <location>
        <begin position="215"/>
        <end position="230"/>
    </location>
</feature>
<dbReference type="GO" id="GO:0043565">
    <property type="term" value="F:sequence-specific DNA binding"/>
    <property type="evidence" value="ECO:0007669"/>
    <property type="project" value="TreeGrafter"/>
</dbReference>
<sequence>MFSSTNTLNPFPQQQQQQQYYFPPSSHPHHLPPPSPPILNQEVAATATVTPTASATVSDDILFHHDPLSAPFLLNISPLIPDTSVINLGVSNSAGTMTKQDMCNLYGGHNHHHHDHHHHHHHLDGGVPRFLPRKPMKKDRHSKIYTAQGLRDRRVRLSIEIAREFFDLQDMLGFDKASKTLEWLLSKSKKAIKDLARTKLSSTSCAKSSSLTSECEGDEEEQEQEQEDNEQANNEVVDNNEIILEGTVVSKRKKMLKEKNMRKLDEAAAALQHLRTAKESRAKARARARERTREKMCTVLKIHDPKKCPPTLHPSSTNPSSSQILNQLRTMNQFHGCERSSPKIVATAEIIEAIQESSSSIMSRRKLQKPTLISSFQQQHHHHQQLNEISSKGGQTSNDNNNTNNNTNSMFCPNLPQNWDINSPLIATTRPSFRTITNMNLSTELQIYGKTMGGQ</sequence>
<comment type="subcellular location">
    <subcellularLocation>
        <location evidence="1">Nucleus</location>
    </subcellularLocation>
</comment>
<keyword evidence="2" id="KW-0217">Developmental protein</keyword>
<feature type="domain" description="TCP" evidence="8">
    <location>
        <begin position="137"/>
        <end position="195"/>
    </location>
</feature>
<dbReference type="Proteomes" id="UP001652623">
    <property type="component" value="Chromosome 4"/>
</dbReference>
<evidence type="ECO:0000259" key="9">
    <source>
        <dbReference type="PROSITE" id="PS51370"/>
    </source>
</evidence>
<dbReference type="KEGG" id="zju:107416551"/>
<keyword evidence="6" id="KW-0539">Nucleus</keyword>
<evidence type="ECO:0000313" key="10">
    <source>
        <dbReference type="Proteomes" id="UP001652623"/>
    </source>
</evidence>